<organism evidence="1 2">
    <name type="scientific">Vermiconidia calcicola</name>
    <dbReference type="NCBI Taxonomy" id="1690605"/>
    <lineage>
        <taxon>Eukaryota</taxon>
        <taxon>Fungi</taxon>
        <taxon>Dikarya</taxon>
        <taxon>Ascomycota</taxon>
        <taxon>Pezizomycotina</taxon>
        <taxon>Dothideomycetes</taxon>
        <taxon>Dothideomycetidae</taxon>
        <taxon>Mycosphaerellales</taxon>
        <taxon>Extremaceae</taxon>
        <taxon>Vermiconidia</taxon>
    </lineage>
</organism>
<sequence>MVSTTVVTQGPSPEDDFGLDAVAQHNAATSVEQFPPYEEDVKGLGIYDPAYYQDDNQFYVHNPPTPCSNTASDGIRTRSGRSTRRTDSPFSTSKSRVSKSPAARTKKEKKPSKLDRSKTPKLTAPLSVLTKDMEVPLKDMDGWVNRPADVRRKEVEKRNGYVTRPMNSFMLYRSCYAERTKQWCLQNNHQVVSSVSGESWPMEPEEVRNQFNEWAKIERANHQAAHPEYKFSPSKSTNKRRKGEMTDDEDDVVSDWERNPDGEYRGAGGRNVRQRRQMEHDAAAAAYLPSNVGFESHPYFGQQGNPYGQAHYSYNTGRPLPSNVSYDTSGIAYNPQTGTYVQASAMHQQHPQHQQQQQQQQQYTYIHHQQAGVRIPTPNSLNGGAGQSSLGTYGLPGGSEDIFAPTSSRTGTPAMHQAQYNAYGQPIYPQYYTSTPQQSYQQLPPHLYEHAQYLQQASQPQAAIDPGLEAALGESHFDDAIGDMTALPGITEYFEESTSPDQTLAPSWSAAEALGGP</sequence>
<dbReference type="Proteomes" id="UP001281147">
    <property type="component" value="Unassembled WGS sequence"/>
</dbReference>
<protein>
    <submittedName>
        <fullName evidence="1">Uncharacterized protein</fullName>
    </submittedName>
</protein>
<keyword evidence="2" id="KW-1185">Reference proteome</keyword>
<evidence type="ECO:0000313" key="2">
    <source>
        <dbReference type="Proteomes" id="UP001281147"/>
    </source>
</evidence>
<proteinExistence type="predicted"/>
<gene>
    <name evidence="1" type="ORF">LTR37_000619</name>
</gene>
<reference evidence="1" key="1">
    <citation type="submission" date="2023-07" db="EMBL/GenBank/DDBJ databases">
        <title>Black Yeasts Isolated from many extreme environments.</title>
        <authorList>
            <person name="Coleine C."/>
            <person name="Stajich J.E."/>
            <person name="Selbmann L."/>
        </authorList>
    </citation>
    <scope>NUCLEOTIDE SEQUENCE</scope>
    <source>
        <strain evidence="1">CCFEE 5714</strain>
    </source>
</reference>
<dbReference type="EMBL" id="JAUTXU010000003">
    <property type="protein sequence ID" value="KAK3725108.1"/>
    <property type="molecule type" value="Genomic_DNA"/>
</dbReference>
<evidence type="ECO:0000313" key="1">
    <source>
        <dbReference type="EMBL" id="KAK3725108.1"/>
    </source>
</evidence>
<accession>A0ACC3NY71</accession>
<comment type="caution">
    <text evidence="1">The sequence shown here is derived from an EMBL/GenBank/DDBJ whole genome shotgun (WGS) entry which is preliminary data.</text>
</comment>
<name>A0ACC3NY71_9PEZI</name>